<dbReference type="Gene3D" id="3.40.630.190">
    <property type="entry name" value="LCP protein"/>
    <property type="match status" value="1"/>
</dbReference>
<name>A0A852T0I8_9MICO</name>
<feature type="region of interest" description="Disordered" evidence="2">
    <location>
        <begin position="1"/>
        <end position="23"/>
    </location>
</feature>
<dbReference type="PANTHER" id="PTHR33392">
    <property type="entry name" value="POLYISOPRENYL-TEICHOIC ACID--PEPTIDOGLYCAN TEICHOIC ACID TRANSFERASE TAGU"/>
    <property type="match status" value="1"/>
</dbReference>
<dbReference type="NCBIfam" id="TIGR00350">
    <property type="entry name" value="lytR_cpsA_psr"/>
    <property type="match status" value="1"/>
</dbReference>
<evidence type="ECO:0000313" key="4">
    <source>
        <dbReference type="EMBL" id="NYD75028.1"/>
    </source>
</evidence>
<evidence type="ECO:0000313" key="5">
    <source>
        <dbReference type="Proteomes" id="UP000589620"/>
    </source>
</evidence>
<dbReference type="Pfam" id="PF03816">
    <property type="entry name" value="LytR_cpsA_psr"/>
    <property type="match status" value="1"/>
</dbReference>
<keyword evidence="5" id="KW-1185">Reference proteome</keyword>
<evidence type="ECO:0000256" key="1">
    <source>
        <dbReference type="ARBA" id="ARBA00006068"/>
    </source>
</evidence>
<comment type="caution">
    <text evidence="4">The sequence shown here is derived from an EMBL/GenBank/DDBJ whole genome shotgun (WGS) entry which is preliminary data.</text>
</comment>
<gene>
    <name evidence="4" type="ORF">BJ963_002547</name>
</gene>
<feature type="domain" description="Cell envelope-related transcriptional attenuator" evidence="3">
    <location>
        <begin position="110"/>
        <end position="255"/>
    </location>
</feature>
<feature type="compositionally biased region" description="Basic residues" evidence="2">
    <location>
        <begin position="8"/>
        <end position="23"/>
    </location>
</feature>
<evidence type="ECO:0000256" key="2">
    <source>
        <dbReference type="SAM" id="MobiDB-lite"/>
    </source>
</evidence>
<dbReference type="Proteomes" id="UP000589620">
    <property type="component" value="Unassembled WGS sequence"/>
</dbReference>
<reference evidence="4 5" key="1">
    <citation type="submission" date="2020-07" db="EMBL/GenBank/DDBJ databases">
        <title>Sequencing the genomes of 1000 actinobacteria strains.</title>
        <authorList>
            <person name="Klenk H.-P."/>
        </authorList>
    </citation>
    <scope>NUCLEOTIDE SEQUENCE [LARGE SCALE GENOMIC DNA]</scope>
    <source>
        <strain evidence="4 5">DSM 23871</strain>
    </source>
</reference>
<protein>
    <submittedName>
        <fullName evidence="4">LCP family protein required for cell wall assembly</fullName>
    </submittedName>
</protein>
<dbReference type="RefSeq" id="WP_246298056.1">
    <property type="nucleotide sequence ID" value="NZ_BAAAPX010000001.1"/>
</dbReference>
<organism evidence="4 5">
    <name type="scientific">Leifsonia soli</name>
    <dbReference type="NCBI Taxonomy" id="582665"/>
    <lineage>
        <taxon>Bacteria</taxon>
        <taxon>Bacillati</taxon>
        <taxon>Actinomycetota</taxon>
        <taxon>Actinomycetes</taxon>
        <taxon>Micrococcales</taxon>
        <taxon>Microbacteriaceae</taxon>
        <taxon>Leifsonia</taxon>
    </lineage>
</organism>
<dbReference type="AlphaFoldDB" id="A0A852T0I8"/>
<comment type="similarity">
    <text evidence="1">Belongs to the LytR/CpsA/Psr (LCP) family.</text>
</comment>
<evidence type="ECO:0000259" key="3">
    <source>
        <dbReference type="Pfam" id="PF03816"/>
    </source>
</evidence>
<dbReference type="PANTHER" id="PTHR33392:SF6">
    <property type="entry name" value="POLYISOPRENYL-TEICHOIC ACID--PEPTIDOGLYCAN TEICHOIC ACID TRANSFERASE TAGU"/>
    <property type="match status" value="1"/>
</dbReference>
<dbReference type="EMBL" id="JACCBJ010000001">
    <property type="protein sequence ID" value="NYD75028.1"/>
    <property type="molecule type" value="Genomic_DNA"/>
</dbReference>
<dbReference type="InterPro" id="IPR050922">
    <property type="entry name" value="LytR/CpsA/Psr_CW_biosynth"/>
</dbReference>
<dbReference type="InterPro" id="IPR004474">
    <property type="entry name" value="LytR_CpsA_psr"/>
</dbReference>
<proteinExistence type="inferred from homology"/>
<accession>A0A852T0I8</accession>
<sequence>MIAQTAHSHYRRNRRPSTAPHRRSRVSIVLTTLLAIATVVAGSVVGGGLFYAGSVASTFNSAVTHIPRAFPEAASRPTPVSTGAMNILLIGSDSRGDPTTVGQATTSNQRSDTMMLVHIDADRKDVYIMSIMRDLWVPIPGKGTAKINAALAWGGTPLAIQTVEQLLGTHIDHVAIIDFQGLEGMTDALGGVDVDSPVGFTSSKKPHYTFVRGLNHLDGAQALAFARERYAFPTADYQRVANQQALLQAIVHKLLSSGTLTDPAAVTSFAGAVGRYLKVDAQFDLPTMIGLAASMRLSGASSIHAFTMPTAGTGTSPDGQSIVRVDEGSLPALRSALADDALGTFTSVH</sequence>